<protein>
    <recommendedName>
        <fullName evidence="3">Heme oxygenase</fullName>
    </recommendedName>
</protein>
<name>A0A2M9C8Y7_9FLAO</name>
<dbReference type="RefSeq" id="WP_100376026.1">
    <property type="nucleotide sequence ID" value="NZ_PGFD01000001.1"/>
</dbReference>
<dbReference type="AlphaFoldDB" id="A0A2M9C8Y7"/>
<organism evidence="1 2">
    <name type="scientific">Chryseobacterium geocarposphaerae</name>
    <dbReference type="NCBI Taxonomy" id="1416776"/>
    <lineage>
        <taxon>Bacteria</taxon>
        <taxon>Pseudomonadati</taxon>
        <taxon>Bacteroidota</taxon>
        <taxon>Flavobacteriia</taxon>
        <taxon>Flavobacteriales</taxon>
        <taxon>Weeksellaceae</taxon>
        <taxon>Chryseobacterium group</taxon>
        <taxon>Chryseobacterium</taxon>
    </lineage>
</organism>
<comment type="caution">
    <text evidence="1">The sequence shown here is derived from an EMBL/GenBank/DDBJ whole genome shotgun (WGS) entry which is preliminary data.</text>
</comment>
<evidence type="ECO:0008006" key="3">
    <source>
        <dbReference type="Google" id="ProtNLM"/>
    </source>
</evidence>
<dbReference type="Proteomes" id="UP000228740">
    <property type="component" value="Unassembled WGS sequence"/>
</dbReference>
<dbReference type="EMBL" id="PGFD01000001">
    <property type="protein sequence ID" value="PJJ67308.1"/>
    <property type="molecule type" value="Genomic_DNA"/>
</dbReference>
<evidence type="ECO:0000313" key="2">
    <source>
        <dbReference type="Proteomes" id="UP000228740"/>
    </source>
</evidence>
<sequence length="89" mass="10516">MKTITLYKFKNLVTQKIPFFEGKSMLISPDFSAEIQFSDTEKVTEYTVDVADDFDFENYNTNELIELCNTSKKFIEHHFVTRLNDYDVI</sequence>
<reference evidence="1 2" key="1">
    <citation type="submission" date="2017-11" db="EMBL/GenBank/DDBJ databases">
        <title>Genomic Encyclopedia of Archaeal and Bacterial Type Strains, Phase II (KMG-II): From Individual Species to Whole Genera.</title>
        <authorList>
            <person name="Goeker M."/>
        </authorList>
    </citation>
    <scope>NUCLEOTIDE SEQUENCE [LARGE SCALE GENOMIC DNA]</scope>
    <source>
        <strain evidence="1 2">DSM 27617</strain>
    </source>
</reference>
<proteinExistence type="predicted"/>
<dbReference type="OrthoDB" id="673595at2"/>
<gene>
    <name evidence="1" type="ORF">CLV73_1312</name>
</gene>
<accession>A0A2M9C8Y7</accession>
<keyword evidence="2" id="KW-1185">Reference proteome</keyword>
<evidence type="ECO:0000313" key="1">
    <source>
        <dbReference type="EMBL" id="PJJ67308.1"/>
    </source>
</evidence>